<dbReference type="EMBL" id="JASCZI010151064">
    <property type="protein sequence ID" value="MED6168478.1"/>
    <property type="molecule type" value="Genomic_DNA"/>
</dbReference>
<proteinExistence type="inferred from homology"/>
<comment type="caution">
    <text evidence="6">The sequence shown here is derived from an EMBL/GenBank/DDBJ whole genome shotgun (WGS) entry which is preliminary data.</text>
</comment>
<keyword evidence="7" id="KW-1185">Reference proteome</keyword>
<evidence type="ECO:0000256" key="4">
    <source>
        <dbReference type="ARBA" id="ARBA00025806"/>
    </source>
</evidence>
<evidence type="ECO:0000256" key="2">
    <source>
        <dbReference type="ARBA" id="ARBA00022473"/>
    </source>
</evidence>
<evidence type="ECO:0000256" key="3">
    <source>
        <dbReference type="ARBA" id="ARBA00023242"/>
    </source>
</evidence>
<dbReference type="PANTHER" id="PTHR12972">
    <property type="entry name" value="DOWNSTREAM NEIGHBOR OF SON"/>
    <property type="match status" value="1"/>
</dbReference>
<dbReference type="InterPro" id="IPR024861">
    <property type="entry name" value="Donson"/>
</dbReference>
<evidence type="ECO:0000313" key="6">
    <source>
        <dbReference type="EMBL" id="MED6168478.1"/>
    </source>
</evidence>
<dbReference type="PRINTS" id="PR02064">
    <property type="entry name" value="DONSON"/>
</dbReference>
<sequence>MTKLAAPVNGGGGAVLKRKTPSELRGEQLKRGSVVSNKCSLPLKETTNINEMDNVDERSGMLRSPKFTNSRVDEIFPARKSRFGVVAGKENSKENPSSEKTCNLKNVLVFSTSDAKRQQGSSCLENSAASGELSKDCILQACQTTAECSQGNFRSVSELASAADKSSGLAAVDVGKALRGLAAPKPPARKGLAADSTERWGDLTTSFAGSFISEYHVPGRKAPLDLTLKTSMRVVSSSSLNWIHRSFTYHTKPKFSLQQCATTVQNVRDSQGLILLHSWMYPQSILPPSLTSVLSSSTADTELEFLRKRQDAWEESFQDLYYMLRNNTCGIFYVCTSQFVVMFTGGDGSGSPKCLCNAYMSRSTRGLRSLLRENDVYFSMPLCHSKVEEVATEYLVELSEIEKHNLGQTRRLRSYSDVDNSRQSLLIFSGNKNVHGLYDLLLNYRHFFTSPSSTDVPLLCSPAPFRNAAFSSPNIKCMEMRKAEHIATSYDHSSLKDGEFAQGSSDSLCCSIEIKDTILPPWIICGACALLSSEGGNFEASFVMEPSSVGLNIALESTCEKPESEADSSKSLQSHGSTFRIPEAIVAPCLKLCSVKGLKYSDDSYTASLSPV</sequence>
<gene>
    <name evidence="6" type="ORF">PIB30_011906</name>
</gene>
<evidence type="ECO:0008006" key="8">
    <source>
        <dbReference type="Google" id="ProtNLM"/>
    </source>
</evidence>
<keyword evidence="3" id="KW-0539">Nucleus</keyword>
<dbReference type="Proteomes" id="UP001341840">
    <property type="component" value="Unassembled WGS sequence"/>
</dbReference>
<feature type="region of interest" description="Disordered" evidence="5">
    <location>
        <begin position="1"/>
        <end position="28"/>
    </location>
</feature>
<name>A0ABU6V7T2_9FABA</name>
<evidence type="ECO:0000256" key="5">
    <source>
        <dbReference type="SAM" id="MobiDB-lite"/>
    </source>
</evidence>
<comment type="subcellular location">
    <subcellularLocation>
        <location evidence="1">Nucleus</location>
    </subcellularLocation>
</comment>
<comment type="similarity">
    <text evidence="4">Belongs to the DONSON family.</text>
</comment>
<protein>
    <recommendedName>
        <fullName evidence="8">Protein downstream neighbor of Son</fullName>
    </recommendedName>
</protein>
<evidence type="ECO:0000256" key="1">
    <source>
        <dbReference type="ARBA" id="ARBA00004123"/>
    </source>
</evidence>
<reference evidence="6 7" key="1">
    <citation type="journal article" date="2023" name="Plants (Basel)">
        <title>Bridging the Gap: Combining Genomics and Transcriptomics Approaches to Understand Stylosanthes scabra, an Orphan Legume from the Brazilian Caatinga.</title>
        <authorList>
            <person name="Ferreira-Neto J.R.C."/>
            <person name="da Silva M.D."/>
            <person name="Binneck E."/>
            <person name="de Melo N.F."/>
            <person name="da Silva R.H."/>
            <person name="de Melo A.L.T.M."/>
            <person name="Pandolfi V."/>
            <person name="Bustamante F.O."/>
            <person name="Brasileiro-Vidal A.C."/>
            <person name="Benko-Iseppon A.M."/>
        </authorList>
    </citation>
    <scope>NUCLEOTIDE SEQUENCE [LARGE SCALE GENOMIC DNA]</scope>
    <source>
        <tissue evidence="6">Leaves</tissue>
    </source>
</reference>
<accession>A0ABU6V7T2</accession>
<organism evidence="6 7">
    <name type="scientific">Stylosanthes scabra</name>
    <dbReference type="NCBI Taxonomy" id="79078"/>
    <lineage>
        <taxon>Eukaryota</taxon>
        <taxon>Viridiplantae</taxon>
        <taxon>Streptophyta</taxon>
        <taxon>Embryophyta</taxon>
        <taxon>Tracheophyta</taxon>
        <taxon>Spermatophyta</taxon>
        <taxon>Magnoliopsida</taxon>
        <taxon>eudicotyledons</taxon>
        <taxon>Gunneridae</taxon>
        <taxon>Pentapetalae</taxon>
        <taxon>rosids</taxon>
        <taxon>fabids</taxon>
        <taxon>Fabales</taxon>
        <taxon>Fabaceae</taxon>
        <taxon>Papilionoideae</taxon>
        <taxon>50 kb inversion clade</taxon>
        <taxon>dalbergioids sensu lato</taxon>
        <taxon>Dalbergieae</taxon>
        <taxon>Pterocarpus clade</taxon>
        <taxon>Stylosanthes</taxon>
    </lineage>
</organism>
<evidence type="ECO:0000313" key="7">
    <source>
        <dbReference type="Proteomes" id="UP001341840"/>
    </source>
</evidence>
<dbReference type="PANTHER" id="PTHR12972:SF0">
    <property type="entry name" value="PROTEIN DOWNSTREAM NEIGHBOR OF SON"/>
    <property type="match status" value="1"/>
</dbReference>
<keyword evidence="2" id="KW-0217">Developmental protein</keyword>